<sequence>MESDSPRVKKSDYEIEVISNLYTASVFVIHVRAAHDRADVRLQLHRIENVEAHSPRERRPLQGPAATHGQDEGKALQPYCFFSKVTYSNLRYMYP</sequence>
<feature type="region of interest" description="Disordered" evidence="1">
    <location>
        <begin position="48"/>
        <end position="71"/>
    </location>
</feature>
<evidence type="ECO:0000313" key="2">
    <source>
        <dbReference type="EMBL" id="GIY92450.1"/>
    </source>
</evidence>
<name>A0AAV4XDY8_CAEEX</name>
<dbReference type="Proteomes" id="UP001054945">
    <property type="component" value="Unassembled WGS sequence"/>
</dbReference>
<dbReference type="AlphaFoldDB" id="A0AAV4XDY8"/>
<dbReference type="EMBL" id="BPLR01017537">
    <property type="protein sequence ID" value="GIY92450.1"/>
    <property type="molecule type" value="Genomic_DNA"/>
</dbReference>
<accession>A0AAV4XDY8</accession>
<protein>
    <submittedName>
        <fullName evidence="2">Uncharacterized protein</fullName>
    </submittedName>
</protein>
<keyword evidence="3" id="KW-1185">Reference proteome</keyword>
<feature type="compositionally biased region" description="Basic and acidic residues" evidence="1">
    <location>
        <begin position="48"/>
        <end position="60"/>
    </location>
</feature>
<evidence type="ECO:0000256" key="1">
    <source>
        <dbReference type="SAM" id="MobiDB-lite"/>
    </source>
</evidence>
<organism evidence="2 3">
    <name type="scientific">Caerostris extrusa</name>
    <name type="common">Bark spider</name>
    <name type="synonym">Caerostris bankana</name>
    <dbReference type="NCBI Taxonomy" id="172846"/>
    <lineage>
        <taxon>Eukaryota</taxon>
        <taxon>Metazoa</taxon>
        <taxon>Ecdysozoa</taxon>
        <taxon>Arthropoda</taxon>
        <taxon>Chelicerata</taxon>
        <taxon>Arachnida</taxon>
        <taxon>Araneae</taxon>
        <taxon>Araneomorphae</taxon>
        <taxon>Entelegynae</taxon>
        <taxon>Araneoidea</taxon>
        <taxon>Araneidae</taxon>
        <taxon>Caerostris</taxon>
    </lineage>
</organism>
<comment type="caution">
    <text evidence="2">The sequence shown here is derived from an EMBL/GenBank/DDBJ whole genome shotgun (WGS) entry which is preliminary data.</text>
</comment>
<gene>
    <name evidence="2" type="ORF">CEXT_638241</name>
</gene>
<proteinExistence type="predicted"/>
<reference evidence="2 3" key="1">
    <citation type="submission" date="2021-06" db="EMBL/GenBank/DDBJ databases">
        <title>Caerostris extrusa draft genome.</title>
        <authorList>
            <person name="Kono N."/>
            <person name="Arakawa K."/>
        </authorList>
    </citation>
    <scope>NUCLEOTIDE SEQUENCE [LARGE SCALE GENOMIC DNA]</scope>
</reference>
<evidence type="ECO:0000313" key="3">
    <source>
        <dbReference type="Proteomes" id="UP001054945"/>
    </source>
</evidence>